<dbReference type="InterPro" id="IPR011990">
    <property type="entry name" value="TPR-like_helical_dom_sf"/>
</dbReference>
<dbReference type="OrthoDB" id="43460at2759"/>
<protein>
    <recommendedName>
        <fullName evidence="3">Tetratricopeptide repeat protein 39B</fullName>
    </recommendedName>
</protein>
<accession>A0A2R6NGY2</accession>
<dbReference type="SUPFAM" id="SSF48452">
    <property type="entry name" value="TPR-like"/>
    <property type="match status" value="1"/>
</dbReference>
<gene>
    <name evidence="1" type="ORF">PHLCEN_2v12500</name>
</gene>
<reference evidence="1 2" key="1">
    <citation type="submission" date="2018-02" db="EMBL/GenBank/DDBJ databases">
        <title>Genome sequence of the basidiomycete white-rot fungus Phlebia centrifuga.</title>
        <authorList>
            <person name="Granchi Z."/>
            <person name="Peng M."/>
            <person name="de Vries R.P."/>
            <person name="Hilden K."/>
            <person name="Makela M.R."/>
            <person name="Grigoriev I."/>
            <person name="Riley R."/>
        </authorList>
    </citation>
    <scope>NUCLEOTIDE SEQUENCE [LARGE SCALE GENOMIC DNA]</scope>
    <source>
        <strain evidence="1 2">FBCC195</strain>
    </source>
</reference>
<dbReference type="GO" id="GO:0005634">
    <property type="term" value="C:nucleus"/>
    <property type="evidence" value="ECO:0007669"/>
    <property type="project" value="TreeGrafter"/>
</dbReference>
<dbReference type="Pfam" id="PF10300">
    <property type="entry name" value="Iml2-TPR_39"/>
    <property type="match status" value="1"/>
</dbReference>
<comment type="caution">
    <text evidence="1">The sequence shown here is derived from an EMBL/GenBank/DDBJ whole genome shotgun (WGS) entry which is preliminary data.</text>
</comment>
<organism evidence="1 2">
    <name type="scientific">Hermanssonia centrifuga</name>
    <dbReference type="NCBI Taxonomy" id="98765"/>
    <lineage>
        <taxon>Eukaryota</taxon>
        <taxon>Fungi</taxon>
        <taxon>Dikarya</taxon>
        <taxon>Basidiomycota</taxon>
        <taxon>Agaricomycotina</taxon>
        <taxon>Agaricomycetes</taxon>
        <taxon>Polyporales</taxon>
        <taxon>Meruliaceae</taxon>
        <taxon>Hermanssonia</taxon>
    </lineage>
</organism>
<keyword evidence="2" id="KW-1185">Reference proteome</keyword>
<evidence type="ECO:0000313" key="1">
    <source>
        <dbReference type="EMBL" id="PSR71647.1"/>
    </source>
</evidence>
<dbReference type="InterPro" id="IPR019412">
    <property type="entry name" value="IML2/TPR_39"/>
</dbReference>
<sequence length="646" mass="72282">MASKYLTPPWIQEPPAPIKPYVQQKALEDLPGITYALHLFLASQMFESEEYCNKSDPSKERLYFATGFGLIQCVKGLMSFEDEDLLAAIGHVKRGNTIAQQHRKRSAALPTRLAGLVLGSLNTSGVGFVKSMTTVERHAELVYAETLFEKAIVGIAYSGDWLAFIKEALNMRTAFNIYRQLGKFLDEADAAAQVQGQGTEDASIDPDFRSGVYLGVGLSNLILSVMPSRLLSIIELFGYKGDRQLGLKLLYKAGGWTKESDKPSVSYEQEGVRRTLCDMALLIFHLVFSSFTFEGVDMSMAEKIISYNIERYPNGVFFLFGQGRLKLCRSQPSEALQYYQKATEVQNQYRNLHHISTWEMAVANLALWDIPASLECWRLLHAEATWSKAAYAYGMAVCLLEVGGEKGKEEARDMMRQVPGLRQRIAGKSIPLEKFAARKARKFEEQGGRLALPALEFAYIFLGIAHAPRDVIRTKMLPQIDEMLIQLAANKDDPTKYACGHGYWDDLCLARFLEGICLRYIAYPDPDAVVDLSEEPAVLRTNAESRAIAAFEAVISNNANIQFDHYLVYYTHYELGRLLACKGDKEGARSHLELVMSGMPFGILLRGMSFNVRQGKPLEVPPASRKNAVHIRTHAALEALDLNRPL</sequence>
<dbReference type="PANTHER" id="PTHR31859:SF1">
    <property type="entry name" value="TETRATRICOPEPTIDE REPEAT PROTEIN 39C"/>
    <property type="match status" value="1"/>
</dbReference>
<evidence type="ECO:0000313" key="2">
    <source>
        <dbReference type="Proteomes" id="UP000186601"/>
    </source>
</evidence>
<dbReference type="EMBL" id="MLYV02001259">
    <property type="protein sequence ID" value="PSR71647.1"/>
    <property type="molecule type" value="Genomic_DNA"/>
</dbReference>
<evidence type="ECO:0008006" key="3">
    <source>
        <dbReference type="Google" id="ProtNLM"/>
    </source>
</evidence>
<dbReference type="PANTHER" id="PTHR31859">
    <property type="entry name" value="TETRATRICOPEPTIDE REPEAT PROTEIN 39 FAMILY MEMBER"/>
    <property type="match status" value="1"/>
</dbReference>
<dbReference type="AlphaFoldDB" id="A0A2R6NGY2"/>
<name>A0A2R6NGY2_9APHY</name>
<proteinExistence type="predicted"/>
<dbReference type="Proteomes" id="UP000186601">
    <property type="component" value="Unassembled WGS sequence"/>
</dbReference>
<dbReference type="GO" id="GO:0005741">
    <property type="term" value="C:mitochondrial outer membrane"/>
    <property type="evidence" value="ECO:0007669"/>
    <property type="project" value="TreeGrafter"/>
</dbReference>
<dbReference type="GO" id="GO:0005829">
    <property type="term" value="C:cytosol"/>
    <property type="evidence" value="ECO:0007669"/>
    <property type="project" value="TreeGrafter"/>
</dbReference>